<dbReference type="EMBL" id="VSSQ01033324">
    <property type="protein sequence ID" value="MPM84874.1"/>
    <property type="molecule type" value="Genomic_DNA"/>
</dbReference>
<comment type="caution">
    <text evidence="1">The sequence shown here is derived from an EMBL/GenBank/DDBJ whole genome shotgun (WGS) entry which is preliminary data.</text>
</comment>
<gene>
    <name evidence="1" type="ORF">SDC9_131950</name>
</gene>
<name>A0A645D6B0_9ZZZZ</name>
<organism evidence="1">
    <name type="scientific">bioreactor metagenome</name>
    <dbReference type="NCBI Taxonomy" id="1076179"/>
    <lineage>
        <taxon>unclassified sequences</taxon>
        <taxon>metagenomes</taxon>
        <taxon>ecological metagenomes</taxon>
    </lineage>
</organism>
<sequence>MIVVIIYRDIPEQTILENIQRNLIGLSNSLFLAVGQKNDDNGDGKYNVEVSHDIRNQLNSRRGKSFMR</sequence>
<protein>
    <submittedName>
        <fullName evidence="1">Uncharacterized protein</fullName>
    </submittedName>
</protein>
<evidence type="ECO:0000313" key="1">
    <source>
        <dbReference type="EMBL" id="MPM84874.1"/>
    </source>
</evidence>
<dbReference type="AlphaFoldDB" id="A0A645D6B0"/>
<accession>A0A645D6B0</accession>
<proteinExistence type="predicted"/>
<reference evidence="1" key="1">
    <citation type="submission" date="2019-08" db="EMBL/GenBank/DDBJ databases">
        <authorList>
            <person name="Kucharzyk K."/>
            <person name="Murdoch R.W."/>
            <person name="Higgins S."/>
            <person name="Loffler F."/>
        </authorList>
    </citation>
    <scope>NUCLEOTIDE SEQUENCE</scope>
</reference>